<sequence>MHTASSSLTFLGKTLKCDAGRKPVLSYKSAASPLFQPSNAI</sequence>
<proteinExistence type="predicted"/>
<keyword evidence="2" id="KW-1185">Reference proteome</keyword>
<dbReference type="AlphaFoldDB" id="A0A286RBQ5"/>
<accession>A0A286RBQ5</accession>
<dbReference type="KEGG" id="ttf:THTE_0755"/>
<dbReference type="Proteomes" id="UP000215086">
    <property type="component" value="Chromosome"/>
</dbReference>
<protein>
    <submittedName>
        <fullName evidence="1">Uncharacterized protein</fullName>
    </submittedName>
</protein>
<organism evidence="1 2">
    <name type="scientific">Thermogutta terrifontis</name>
    <dbReference type="NCBI Taxonomy" id="1331910"/>
    <lineage>
        <taxon>Bacteria</taxon>
        <taxon>Pseudomonadati</taxon>
        <taxon>Planctomycetota</taxon>
        <taxon>Planctomycetia</taxon>
        <taxon>Pirellulales</taxon>
        <taxon>Thermoguttaceae</taxon>
        <taxon>Thermogutta</taxon>
    </lineage>
</organism>
<dbReference type="EMBL" id="CP018477">
    <property type="protein sequence ID" value="ASV73357.1"/>
    <property type="molecule type" value="Genomic_DNA"/>
</dbReference>
<reference evidence="1 2" key="1">
    <citation type="journal article" name="Front. Microbiol.">
        <title>Sugar Metabolism of the First Thermophilic Planctomycete Thermogutta terrifontis: Comparative Genomic and Transcriptomic Approaches.</title>
        <authorList>
            <person name="Elcheninov A.G."/>
            <person name="Menzel P."/>
            <person name="Gudbergsdottir S.R."/>
            <person name="Slesarev A.I."/>
            <person name="Kadnikov V.V."/>
            <person name="Krogh A."/>
            <person name="Bonch-Osmolovskaya E.A."/>
            <person name="Peng X."/>
            <person name="Kublanov I.V."/>
        </authorList>
    </citation>
    <scope>NUCLEOTIDE SEQUENCE [LARGE SCALE GENOMIC DNA]</scope>
    <source>
        <strain evidence="1 2">R1</strain>
    </source>
</reference>
<gene>
    <name evidence="1" type="ORF">THTE_0755</name>
</gene>
<evidence type="ECO:0000313" key="1">
    <source>
        <dbReference type="EMBL" id="ASV73357.1"/>
    </source>
</evidence>
<name>A0A286RBQ5_9BACT</name>
<evidence type="ECO:0000313" key="2">
    <source>
        <dbReference type="Proteomes" id="UP000215086"/>
    </source>
</evidence>